<dbReference type="PANTHER" id="PTHR47183:SF1">
    <property type="entry name" value="GLUCOSE-1-PHOSPHATE CYTIDYLYLTRANSFERASE"/>
    <property type="match status" value="1"/>
</dbReference>
<protein>
    <submittedName>
        <fullName evidence="2">Glucose-1-phosphate cytidylyltransferase</fullName>
        <ecNumber evidence="2">2.7.7.33</ecNumber>
    </submittedName>
</protein>
<comment type="caution">
    <text evidence="2">The sequence shown here is derived from an EMBL/GenBank/DDBJ whole genome shotgun (WGS) entry which is preliminary data.</text>
</comment>
<keyword evidence="2" id="KW-0808">Transferase</keyword>
<keyword evidence="2" id="KW-0548">Nucleotidyltransferase</keyword>
<dbReference type="EC" id="2.7.7.33" evidence="2"/>
<dbReference type="InterPro" id="IPR013446">
    <property type="entry name" value="G1P_cyt_trans-like"/>
</dbReference>
<organism evidence="2 3">
    <name type="scientific">Paenibacillus gyeongsangnamensis</name>
    <dbReference type="NCBI Taxonomy" id="3388067"/>
    <lineage>
        <taxon>Bacteria</taxon>
        <taxon>Bacillati</taxon>
        <taxon>Bacillota</taxon>
        <taxon>Bacilli</taxon>
        <taxon>Bacillales</taxon>
        <taxon>Paenibacillaceae</taxon>
        <taxon>Paenibacillus</taxon>
    </lineage>
</organism>
<dbReference type="GO" id="GO:0047343">
    <property type="term" value="F:glucose-1-phosphate cytidylyltransferase activity"/>
    <property type="evidence" value="ECO:0007669"/>
    <property type="project" value="UniProtKB-EC"/>
</dbReference>
<dbReference type="Gene3D" id="3.90.550.10">
    <property type="entry name" value="Spore Coat Polysaccharide Biosynthesis Protein SpsA, Chain A"/>
    <property type="match status" value="1"/>
</dbReference>
<dbReference type="Proteomes" id="UP001527882">
    <property type="component" value="Unassembled WGS sequence"/>
</dbReference>
<evidence type="ECO:0000313" key="3">
    <source>
        <dbReference type="Proteomes" id="UP001527882"/>
    </source>
</evidence>
<dbReference type="InterPro" id="IPR005835">
    <property type="entry name" value="NTP_transferase_dom"/>
</dbReference>
<accession>A0ABT4Q771</accession>
<dbReference type="InterPro" id="IPR046981">
    <property type="entry name" value="G1P_cyt_trans"/>
</dbReference>
<dbReference type="Pfam" id="PF00483">
    <property type="entry name" value="NTP_transferase"/>
    <property type="match status" value="1"/>
</dbReference>
<reference evidence="2 3" key="1">
    <citation type="submission" date="2022-12" db="EMBL/GenBank/DDBJ databases">
        <title>Draft genome sequence of Paenibacillus sp. dW9.</title>
        <authorList>
            <person name="Choi E.-W."/>
            <person name="Kim D.-U."/>
        </authorList>
    </citation>
    <scope>NUCLEOTIDE SEQUENCE [LARGE SCALE GENOMIC DNA]</scope>
    <source>
        <strain evidence="3">dW9</strain>
    </source>
</reference>
<dbReference type="SUPFAM" id="SSF53448">
    <property type="entry name" value="Nucleotide-diphospho-sugar transferases"/>
    <property type="match status" value="1"/>
</dbReference>
<evidence type="ECO:0000313" key="2">
    <source>
        <dbReference type="EMBL" id="MCZ8512560.1"/>
    </source>
</evidence>
<dbReference type="NCBIfam" id="TIGR02623">
    <property type="entry name" value="G1P_cyt_trans"/>
    <property type="match status" value="1"/>
</dbReference>
<gene>
    <name evidence="2" type="primary">rfbF</name>
    <name evidence="2" type="ORF">O9H85_09050</name>
</gene>
<feature type="domain" description="Nucleotidyl transferase" evidence="1">
    <location>
        <begin position="4"/>
        <end position="215"/>
    </location>
</feature>
<keyword evidence="3" id="KW-1185">Reference proteome</keyword>
<evidence type="ECO:0000259" key="1">
    <source>
        <dbReference type="Pfam" id="PF00483"/>
    </source>
</evidence>
<name>A0ABT4Q771_9BACL</name>
<dbReference type="PANTHER" id="PTHR47183">
    <property type="entry name" value="GLUCOSE-1-PHOSPHATE CYTIDYLYLTRANSFERASE-RELATED"/>
    <property type="match status" value="1"/>
</dbReference>
<dbReference type="CDD" id="cd02524">
    <property type="entry name" value="G1P_cytidylyltransferase"/>
    <property type="match status" value="1"/>
</dbReference>
<dbReference type="InterPro" id="IPR029044">
    <property type="entry name" value="Nucleotide-diphossugar_trans"/>
</dbReference>
<dbReference type="EMBL" id="JAQAGZ010000005">
    <property type="protein sequence ID" value="MCZ8512560.1"/>
    <property type="molecule type" value="Genomic_DNA"/>
</dbReference>
<proteinExistence type="predicted"/>
<sequence>MPVVLLCGGKGTRIKEMTETIPKPMVRIGEKPIMWHIMKGYSHHGFNNFVICLGFKGHVIKEFFLNYECMNSDFTVDLGKKDNISLHNSHDENSWKVTLANTGEEAMTGSRIKQIQKYIQSDIFMLTYGDGVCNVDINRLLDFHLSHGKIGTVTGVRPPSRFGELLVEGDLVRSFSEKPQTSEGRINGGFFIFNKEVFNYVTEAENCIFEREPLEQLAIDGELMMYQHDDFWQCMDTVRDMQLLEKLWQEKKAPWKKWGNKVTADVF</sequence>